<dbReference type="SUPFAM" id="SSF53756">
    <property type="entry name" value="UDP-Glycosyltransferase/glycogen phosphorylase"/>
    <property type="match status" value="1"/>
</dbReference>
<gene>
    <name evidence="3" type="ORF">COU00_02490</name>
</gene>
<dbReference type="Pfam" id="PF00534">
    <property type="entry name" value="Glycos_transf_1"/>
    <property type="match status" value="1"/>
</dbReference>
<dbReference type="AlphaFoldDB" id="A0A2M6WLU2"/>
<protein>
    <recommendedName>
        <fullName evidence="5">Glycosyl transferase family 1 domain-containing protein</fullName>
    </recommendedName>
</protein>
<dbReference type="PANTHER" id="PTHR45947:SF3">
    <property type="entry name" value="SULFOQUINOVOSYL TRANSFERASE SQD2"/>
    <property type="match status" value="1"/>
</dbReference>
<organism evidence="3 4">
    <name type="scientific">Candidatus Falkowbacteria bacterium CG10_big_fil_rev_8_21_14_0_10_43_11</name>
    <dbReference type="NCBI Taxonomy" id="1974568"/>
    <lineage>
        <taxon>Bacteria</taxon>
        <taxon>Candidatus Falkowiibacteriota</taxon>
    </lineage>
</organism>
<evidence type="ECO:0000259" key="1">
    <source>
        <dbReference type="Pfam" id="PF00534"/>
    </source>
</evidence>
<evidence type="ECO:0008006" key="5">
    <source>
        <dbReference type="Google" id="ProtNLM"/>
    </source>
</evidence>
<dbReference type="GO" id="GO:0016757">
    <property type="term" value="F:glycosyltransferase activity"/>
    <property type="evidence" value="ECO:0007669"/>
    <property type="project" value="InterPro"/>
</dbReference>
<evidence type="ECO:0000313" key="3">
    <source>
        <dbReference type="EMBL" id="PIT93791.1"/>
    </source>
</evidence>
<feature type="domain" description="Glycosyl transferase family 1" evidence="1">
    <location>
        <begin position="193"/>
        <end position="360"/>
    </location>
</feature>
<evidence type="ECO:0000259" key="2">
    <source>
        <dbReference type="Pfam" id="PF13439"/>
    </source>
</evidence>
<proteinExistence type="predicted"/>
<dbReference type="InterPro" id="IPR050194">
    <property type="entry name" value="Glycosyltransferase_grp1"/>
</dbReference>
<dbReference type="Proteomes" id="UP000229335">
    <property type="component" value="Unassembled WGS sequence"/>
</dbReference>
<reference evidence="4" key="1">
    <citation type="submission" date="2017-09" db="EMBL/GenBank/DDBJ databases">
        <title>Depth-based differentiation of microbial function through sediment-hosted aquifers and enrichment of novel symbionts in the deep terrestrial subsurface.</title>
        <authorList>
            <person name="Probst A.J."/>
            <person name="Ladd B."/>
            <person name="Jarett J.K."/>
            <person name="Geller-Mcgrath D.E."/>
            <person name="Sieber C.M.K."/>
            <person name="Emerson J.B."/>
            <person name="Anantharaman K."/>
            <person name="Thomas B.C."/>
            <person name="Malmstrom R."/>
            <person name="Stieglmeier M."/>
            <person name="Klingl A."/>
            <person name="Woyke T."/>
            <person name="Ryan C.M."/>
            <person name="Banfield J.F."/>
        </authorList>
    </citation>
    <scope>NUCLEOTIDE SEQUENCE [LARGE SCALE GENOMIC DNA]</scope>
</reference>
<dbReference type="PANTHER" id="PTHR45947">
    <property type="entry name" value="SULFOQUINOVOSYL TRANSFERASE SQD2"/>
    <property type="match status" value="1"/>
</dbReference>
<feature type="domain" description="Glycosyltransferase subfamily 4-like N-terminal" evidence="2">
    <location>
        <begin position="15"/>
        <end position="149"/>
    </location>
</feature>
<sequence>MKIAVVTATFPPYQSGMGNSAYEIARFLASQNEVMVFTPEYENAEAENFASLPYEIKYLKPFLQFGLGAFIPSLYQELKDFDVIYLHYPFYGTAEIIWLYKILHPRKNLVIHFHMDTPNLAWHTKILSWPLKLVKNNLMKRADKIISASLDYVAHSSINDVWKKYPTKFVEVPFGVHLDKFHVLPYDIVELQELRYKLGIKKGERVVLFVGALDEAHSFKGVDNLIKAIVKLLNVKLLIIGDGDRRQKYENLTKELKIEKNVIFTGRVSDEYLVKYYNLADIFVLPSVDKSEAFGIVLIEAMACGVPVMASDLPGVRSVFANGVQGITVAPDSARHLQKKLEEYLRYPQKRLKMGRAARELVERKYDWRKIGYKLNQVIK</sequence>
<dbReference type="EMBL" id="PFAS01000041">
    <property type="protein sequence ID" value="PIT93791.1"/>
    <property type="molecule type" value="Genomic_DNA"/>
</dbReference>
<name>A0A2M6WLU2_9BACT</name>
<dbReference type="Pfam" id="PF13439">
    <property type="entry name" value="Glyco_transf_4"/>
    <property type="match status" value="1"/>
</dbReference>
<dbReference type="InterPro" id="IPR001296">
    <property type="entry name" value="Glyco_trans_1"/>
</dbReference>
<accession>A0A2M6WLU2</accession>
<dbReference type="CDD" id="cd03801">
    <property type="entry name" value="GT4_PimA-like"/>
    <property type="match status" value="1"/>
</dbReference>
<evidence type="ECO:0000313" key="4">
    <source>
        <dbReference type="Proteomes" id="UP000229335"/>
    </source>
</evidence>
<comment type="caution">
    <text evidence="3">The sequence shown here is derived from an EMBL/GenBank/DDBJ whole genome shotgun (WGS) entry which is preliminary data.</text>
</comment>
<dbReference type="InterPro" id="IPR028098">
    <property type="entry name" value="Glyco_trans_4-like_N"/>
</dbReference>
<dbReference type="Gene3D" id="3.40.50.2000">
    <property type="entry name" value="Glycogen Phosphorylase B"/>
    <property type="match status" value="2"/>
</dbReference>